<keyword evidence="2" id="KW-1003">Cell membrane</keyword>
<accession>A0A9W5UN38</accession>
<keyword evidence="11" id="KW-1185">Reference proteome</keyword>
<proteinExistence type="inferred from homology"/>
<dbReference type="PANTHER" id="PTHR30572:SF4">
    <property type="entry name" value="ABC TRANSPORTER PERMEASE YTRF"/>
    <property type="match status" value="1"/>
</dbReference>
<feature type="domain" description="MacB-like periplasmic core" evidence="9">
    <location>
        <begin position="40"/>
        <end position="226"/>
    </location>
</feature>
<evidence type="ECO:0000256" key="6">
    <source>
        <dbReference type="ARBA" id="ARBA00038076"/>
    </source>
</evidence>
<comment type="subcellular location">
    <subcellularLocation>
        <location evidence="1">Cell membrane</location>
        <topology evidence="1">Multi-pass membrane protein</topology>
    </subcellularLocation>
</comment>
<dbReference type="InterPro" id="IPR025857">
    <property type="entry name" value="MacB_PCD"/>
</dbReference>
<dbReference type="InterPro" id="IPR003838">
    <property type="entry name" value="ABC3_permease_C"/>
</dbReference>
<dbReference type="Proteomes" id="UP000607311">
    <property type="component" value="Unassembled WGS sequence"/>
</dbReference>
<dbReference type="PANTHER" id="PTHR30572">
    <property type="entry name" value="MEMBRANE COMPONENT OF TRANSPORTER-RELATED"/>
    <property type="match status" value="1"/>
</dbReference>
<feature type="transmembrane region" description="Helical" evidence="7">
    <location>
        <begin position="374"/>
        <end position="394"/>
    </location>
</feature>
<evidence type="ECO:0000256" key="5">
    <source>
        <dbReference type="ARBA" id="ARBA00023136"/>
    </source>
</evidence>
<evidence type="ECO:0000256" key="7">
    <source>
        <dbReference type="SAM" id="Phobius"/>
    </source>
</evidence>
<dbReference type="InterPro" id="IPR050250">
    <property type="entry name" value="Macrolide_Exporter_MacB"/>
</dbReference>
<keyword evidence="3 7" id="KW-0812">Transmembrane</keyword>
<feature type="transmembrane region" description="Helical" evidence="7">
    <location>
        <begin position="332"/>
        <end position="354"/>
    </location>
</feature>
<dbReference type="GO" id="GO:0022857">
    <property type="term" value="F:transmembrane transporter activity"/>
    <property type="evidence" value="ECO:0007669"/>
    <property type="project" value="TreeGrafter"/>
</dbReference>
<feature type="domain" description="ABC3 transporter permease C-terminal" evidence="8">
    <location>
        <begin position="291"/>
        <end position="404"/>
    </location>
</feature>
<gene>
    <name evidence="10" type="ORF">Vse01_16300</name>
</gene>
<evidence type="ECO:0000256" key="4">
    <source>
        <dbReference type="ARBA" id="ARBA00022989"/>
    </source>
</evidence>
<evidence type="ECO:0000259" key="9">
    <source>
        <dbReference type="Pfam" id="PF12704"/>
    </source>
</evidence>
<evidence type="ECO:0000259" key="8">
    <source>
        <dbReference type="Pfam" id="PF02687"/>
    </source>
</evidence>
<dbReference type="OrthoDB" id="9780560at2"/>
<evidence type="ECO:0000256" key="2">
    <source>
        <dbReference type="ARBA" id="ARBA00022475"/>
    </source>
</evidence>
<dbReference type="Pfam" id="PF12704">
    <property type="entry name" value="MacB_PCD"/>
    <property type="match status" value="1"/>
</dbReference>
<evidence type="ECO:0000313" key="11">
    <source>
        <dbReference type="Proteomes" id="UP000607311"/>
    </source>
</evidence>
<keyword evidence="5 7" id="KW-0472">Membrane</keyword>
<name>A0A9W5UN38_9ACTN</name>
<feature type="transmembrane region" description="Helical" evidence="7">
    <location>
        <begin position="41"/>
        <end position="61"/>
    </location>
</feature>
<dbReference type="RefSeq" id="WP_093408474.1">
    <property type="nucleotide sequence ID" value="NZ_BOPD01000009.1"/>
</dbReference>
<comment type="similarity">
    <text evidence="6">Belongs to the ABC-4 integral membrane protein family.</text>
</comment>
<dbReference type="AlphaFoldDB" id="A0A9W5UN38"/>
<feature type="transmembrane region" description="Helical" evidence="7">
    <location>
        <begin position="290"/>
        <end position="312"/>
    </location>
</feature>
<dbReference type="Pfam" id="PF02687">
    <property type="entry name" value="FtsX"/>
    <property type="match status" value="1"/>
</dbReference>
<keyword evidence="4 7" id="KW-1133">Transmembrane helix</keyword>
<reference evidence="10" key="1">
    <citation type="submission" date="2021-01" db="EMBL/GenBank/DDBJ databases">
        <title>Whole genome shotgun sequence of Verrucosispora sediminis NBRC 107745.</title>
        <authorList>
            <person name="Komaki H."/>
            <person name="Tamura T."/>
        </authorList>
    </citation>
    <scope>NUCLEOTIDE SEQUENCE</scope>
    <source>
        <strain evidence="10">NBRC 107745</strain>
    </source>
</reference>
<comment type="caution">
    <text evidence="10">The sequence shown here is derived from an EMBL/GenBank/DDBJ whole genome shotgun (WGS) entry which is preliminary data.</text>
</comment>
<organism evidence="10 11">
    <name type="scientific">Micromonospora sediminimaris</name>
    <dbReference type="NCBI Taxonomy" id="547162"/>
    <lineage>
        <taxon>Bacteria</taxon>
        <taxon>Bacillati</taxon>
        <taxon>Actinomycetota</taxon>
        <taxon>Actinomycetes</taxon>
        <taxon>Micromonosporales</taxon>
        <taxon>Micromonosporaceae</taxon>
        <taxon>Micromonospora</taxon>
    </lineage>
</organism>
<evidence type="ECO:0000313" key="10">
    <source>
        <dbReference type="EMBL" id="GIJ32482.1"/>
    </source>
</evidence>
<dbReference type="GO" id="GO:0005886">
    <property type="term" value="C:plasma membrane"/>
    <property type="evidence" value="ECO:0007669"/>
    <property type="project" value="UniProtKB-SubCell"/>
</dbReference>
<evidence type="ECO:0000256" key="3">
    <source>
        <dbReference type="ARBA" id="ARBA00022692"/>
    </source>
</evidence>
<sequence>MRLSRRRSRATDLSIRPSRLRLGDLAGEAALAVLSHPGRSLATVVGTIVGAAAFVASLGLGSTLNQQVTSSFDVRRATEVVVQPEVSDDREPWLAEPALQRLTRLNGVVAAGRRVTLPEQPLHRTSDPRHGVVGAPVLGTDPSALRVIAPALTTGRYFDSFQEDAQAPVVMLSEVVARQLGVHRVGVAVFIAGRPFTVIGIYHDVTRRPEALAAAIIPYSVAHRLGSPVGGRGTKQDVLIETFPGAAQLIGRQAPLALRPEAPTELRAIAPPDPATLRREIEDNTTRSTLMISVIALLIGTISIGNATTAGIAGRTGEIGLRRAVGARSSHIFLQLVLETAALGFLGGVTGALLGVLTTSVASVANGWTPVIEIRVALIACAISAMSGLLAGLLPAARAARLSPVTALQK</sequence>
<protein>
    <submittedName>
        <fullName evidence="10">ABC transporter permease</fullName>
    </submittedName>
</protein>
<evidence type="ECO:0000256" key="1">
    <source>
        <dbReference type="ARBA" id="ARBA00004651"/>
    </source>
</evidence>
<dbReference type="EMBL" id="BOPD01000009">
    <property type="protein sequence ID" value="GIJ32482.1"/>
    <property type="molecule type" value="Genomic_DNA"/>
</dbReference>